<sequence>MSENPEENHPIPVRPEPAGSQKSGDEMTTARELIESFDPDAGFLLADGFDEALIGVVEAWFAGNIHSVVALYDTARCIQILMREGMDEEEANEYFEFNVTGAYVGEGTPAFATIYRQPDIRSVSDDF</sequence>
<dbReference type="Proteomes" id="UP001225356">
    <property type="component" value="Unassembled WGS sequence"/>
</dbReference>
<gene>
    <name evidence="2" type="ORF">J2853_009779</name>
</gene>
<evidence type="ECO:0000313" key="2">
    <source>
        <dbReference type="EMBL" id="MDP9850483.1"/>
    </source>
</evidence>
<dbReference type="RefSeq" id="WP_307569548.1">
    <property type="nucleotide sequence ID" value="NZ_JAUSQU010000003.1"/>
</dbReference>
<keyword evidence="3" id="KW-1185">Reference proteome</keyword>
<proteinExistence type="predicted"/>
<dbReference type="EMBL" id="JAUSQU010000003">
    <property type="protein sequence ID" value="MDP9850483.1"/>
    <property type="molecule type" value="Genomic_DNA"/>
</dbReference>
<feature type="region of interest" description="Disordered" evidence="1">
    <location>
        <begin position="1"/>
        <end position="29"/>
    </location>
</feature>
<name>A0ABT9QUS9_9ACTN</name>
<protein>
    <submittedName>
        <fullName evidence="2">Uncharacterized protein</fullName>
    </submittedName>
</protein>
<organism evidence="2 3">
    <name type="scientific">Streptosporangium lutulentum</name>
    <dbReference type="NCBI Taxonomy" id="1461250"/>
    <lineage>
        <taxon>Bacteria</taxon>
        <taxon>Bacillati</taxon>
        <taxon>Actinomycetota</taxon>
        <taxon>Actinomycetes</taxon>
        <taxon>Streptosporangiales</taxon>
        <taxon>Streptosporangiaceae</taxon>
        <taxon>Streptosporangium</taxon>
    </lineage>
</organism>
<reference evidence="2 3" key="1">
    <citation type="submission" date="2023-07" db="EMBL/GenBank/DDBJ databases">
        <title>Sequencing the genomes of 1000 actinobacteria strains.</title>
        <authorList>
            <person name="Klenk H.-P."/>
        </authorList>
    </citation>
    <scope>NUCLEOTIDE SEQUENCE [LARGE SCALE GENOMIC DNA]</scope>
    <source>
        <strain evidence="2 3">DSM 46740</strain>
    </source>
</reference>
<evidence type="ECO:0000313" key="3">
    <source>
        <dbReference type="Proteomes" id="UP001225356"/>
    </source>
</evidence>
<accession>A0ABT9QUS9</accession>
<comment type="caution">
    <text evidence="2">The sequence shown here is derived from an EMBL/GenBank/DDBJ whole genome shotgun (WGS) entry which is preliminary data.</text>
</comment>
<evidence type="ECO:0000256" key="1">
    <source>
        <dbReference type="SAM" id="MobiDB-lite"/>
    </source>
</evidence>